<accession>A0A7J7Z514</accession>
<proteinExistence type="predicted"/>
<evidence type="ECO:0000313" key="2">
    <source>
        <dbReference type="Proteomes" id="UP000527355"/>
    </source>
</evidence>
<gene>
    <name evidence="1" type="ORF">mMyoMyo1_010704</name>
</gene>
<keyword evidence="2" id="KW-1185">Reference proteome</keyword>
<evidence type="ECO:0000313" key="1">
    <source>
        <dbReference type="EMBL" id="KAF6369357.1"/>
    </source>
</evidence>
<dbReference type="AlphaFoldDB" id="A0A7J7Z514"/>
<name>A0A7J7Z514_MYOMY</name>
<organism evidence="1 2">
    <name type="scientific">Myotis myotis</name>
    <name type="common">Greater mouse-eared bat</name>
    <name type="synonym">Vespertilio myotis</name>
    <dbReference type="NCBI Taxonomy" id="51298"/>
    <lineage>
        <taxon>Eukaryota</taxon>
        <taxon>Metazoa</taxon>
        <taxon>Chordata</taxon>
        <taxon>Craniata</taxon>
        <taxon>Vertebrata</taxon>
        <taxon>Euteleostomi</taxon>
        <taxon>Mammalia</taxon>
        <taxon>Eutheria</taxon>
        <taxon>Laurasiatheria</taxon>
        <taxon>Chiroptera</taxon>
        <taxon>Yangochiroptera</taxon>
        <taxon>Vespertilionidae</taxon>
        <taxon>Myotis</taxon>
    </lineage>
</organism>
<sequence length="140" mass="16041">MFLSLSPQAKTICGPEIRTWNIYPLVLISVTFKKSLYLNFHNTTHHIILSTRAPLIDQLTSYLETKQKPHKIPTTLITRTQPLENLAFTVCTLHALFKDPAHRYTSTHKDTVERRGELSKEMKFFLLCESGLLGSIRSIS</sequence>
<dbReference type="Proteomes" id="UP000527355">
    <property type="component" value="Unassembled WGS sequence"/>
</dbReference>
<comment type="caution">
    <text evidence="1">The sequence shown here is derived from an EMBL/GenBank/DDBJ whole genome shotgun (WGS) entry which is preliminary data.</text>
</comment>
<dbReference type="EMBL" id="JABWUV010000003">
    <property type="protein sequence ID" value="KAF6369357.1"/>
    <property type="molecule type" value="Genomic_DNA"/>
</dbReference>
<reference evidence="1 2" key="1">
    <citation type="journal article" date="2020" name="Nature">
        <title>Six reference-quality genomes reveal evolution of bat adaptations.</title>
        <authorList>
            <person name="Jebb D."/>
            <person name="Huang Z."/>
            <person name="Pippel M."/>
            <person name="Hughes G.M."/>
            <person name="Lavrichenko K."/>
            <person name="Devanna P."/>
            <person name="Winkler S."/>
            <person name="Jermiin L.S."/>
            <person name="Skirmuntt E.C."/>
            <person name="Katzourakis A."/>
            <person name="Burkitt-Gray L."/>
            <person name="Ray D.A."/>
            <person name="Sullivan K.A.M."/>
            <person name="Roscito J.G."/>
            <person name="Kirilenko B.M."/>
            <person name="Davalos L.M."/>
            <person name="Corthals A.P."/>
            <person name="Power M.L."/>
            <person name="Jones G."/>
            <person name="Ransome R.D."/>
            <person name="Dechmann D.K.N."/>
            <person name="Locatelli A.G."/>
            <person name="Puechmaille S.J."/>
            <person name="Fedrigo O."/>
            <person name="Jarvis E.D."/>
            <person name="Hiller M."/>
            <person name="Vernes S.C."/>
            <person name="Myers E.W."/>
            <person name="Teeling E.C."/>
        </authorList>
    </citation>
    <scope>NUCLEOTIDE SEQUENCE [LARGE SCALE GENOMIC DNA]</scope>
    <source>
        <strain evidence="1">MMyoMyo1</strain>
        <tissue evidence="1">Flight muscle</tissue>
    </source>
</reference>
<protein>
    <submittedName>
        <fullName evidence="1">Uncharacterized protein</fullName>
    </submittedName>
</protein>